<feature type="transmembrane region" description="Helical" evidence="1">
    <location>
        <begin position="15"/>
        <end position="37"/>
    </location>
</feature>
<dbReference type="RefSeq" id="WP_272181691.1">
    <property type="nucleotide sequence ID" value="NZ_JAQOMS010000002.1"/>
</dbReference>
<proteinExistence type="predicted"/>
<name>A0ABT5FH55_9GAMM</name>
<reference evidence="2 3" key="1">
    <citation type="submission" date="2023-01" db="EMBL/GenBank/DDBJ databases">
        <title>Psychrosphaera sp. nov., isolated from marine algae.</title>
        <authorList>
            <person name="Bayburt H."/>
            <person name="Choi B.J."/>
            <person name="Kim J.M."/>
            <person name="Choi D.G."/>
            <person name="Jeon C.O."/>
        </authorList>
    </citation>
    <scope>NUCLEOTIDE SEQUENCE [LARGE SCALE GENOMIC DNA]</scope>
    <source>
        <strain evidence="2 3">G1-22</strain>
    </source>
</reference>
<gene>
    <name evidence="2" type="ORF">PN838_19420</name>
</gene>
<sequence>MDNFKNLSVFIKINVITVIALVALIVVIVLNATAISANNKNLDELKNSRYEIAQLSTANSFIINKIDETYT</sequence>
<dbReference type="Proteomes" id="UP001528411">
    <property type="component" value="Unassembled WGS sequence"/>
</dbReference>
<protein>
    <recommendedName>
        <fullName evidence="4">Methyl-accepting chemotaxis protein</fullName>
    </recommendedName>
</protein>
<accession>A0ABT5FH55</accession>
<keyword evidence="1" id="KW-1133">Transmembrane helix</keyword>
<dbReference type="EMBL" id="JAQOMS010000002">
    <property type="protein sequence ID" value="MDC2890514.1"/>
    <property type="molecule type" value="Genomic_DNA"/>
</dbReference>
<organism evidence="2 3">
    <name type="scientific">Psychrosphaera algicola</name>
    <dbReference type="NCBI Taxonomy" id="3023714"/>
    <lineage>
        <taxon>Bacteria</taxon>
        <taxon>Pseudomonadati</taxon>
        <taxon>Pseudomonadota</taxon>
        <taxon>Gammaproteobacteria</taxon>
        <taxon>Alteromonadales</taxon>
        <taxon>Pseudoalteromonadaceae</taxon>
        <taxon>Psychrosphaera</taxon>
    </lineage>
</organism>
<comment type="caution">
    <text evidence="2">The sequence shown here is derived from an EMBL/GenBank/DDBJ whole genome shotgun (WGS) entry which is preliminary data.</text>
</comment>
<keyword evidence="3" id="KW-1185">Reference proteome</keyword>
<evidence type="ECO:0000256" key="1">
    <source>
        <dbReference type="SAM" id="Phobius"/>
    </source>
</evidence>
<evidence type="ECO:0008006" key="4">
    <source>
        <dbReference type="Google" id="ProtNLM"/>
    </source>
</evidence>
<keyword evidence="1" id="KW-0472">Membrane</keyword>
<evidence type="ECO:0000313" key="3">
    <source>
        <dbReference type="Proteomes" id="UP001528411"/>
    </source>
</evidence>
<keyword evidence="1" id="KW-0812">Transmembrane</keyword>
<evidence type="ECO:0000313" key="2">
    <source>
        <dbReference type="EMBL" id="MDC2890514.1"/>
    </source>
</evidence>